<dbReference type="RefSeq" id="WP_143534903.1">
    <property type="nucleotide sequence ID" value="NZ_FWFP01000007.1"/>
</dbReference>
<organism evidence="1 2">
    <name type="scientific">Ruegeria meonggei</name>
    <dbReference type="NCBI Taxonomy" id="1446476"/>
    <lineage>
        <taxon>Bacteria</taxon>
        <taxon>Pseudomonadati</taxon>
        <taxon>Pseudomonadota</taxon>
        <taxon>Alphaproteobacteria</taxon>
        <taxon>Rhodobacterales</taxon>
        <taxon>Roseobacteraceae</taxon>
        <taxon>Ruegeria</taxon>
    </lineage>
</organism>
<keyword evidence="2" id="KW-1185">Reference proteome</keyword>
<accession>A0A1X6ZLZ9</accession>
<dbReference type="EMBL" id="FWFP01000007">
    <property type="protein sequence ID" value="SLN55666.1"/>
    <property type="molecule type" value="Genomic_DNA"/>
</dbReference>
<evidence type="ECO:0000313" key="1">
    <source>
        <dbReference type="EMBL" id="SLN55666.1"/>
    </source>
</evidence>
<dbReference type="Pfam" id="PF20112">
    <property type="entry name" value="DUF6502"/>
    <property type="match status" value="1"/>
</dbReference>
<reference evidence="2" key="1">
    <citation type="submission" date="2017-03" db="EMBL/GenBank/DDBJ databases">
        <authorList>
            <person name="Rodrigo-Torres L."/>
            <person name="Arahal R.D."/>
            <person name="Lucena T."/>
        </authorList>
    </citation>
    <scope>NUCLEOTIDE SEQUENCE [LARGE SCALE GENOMIC DNA]</scope>
    <source>
        <strain evidence="2">CECT 8411</strain>
    </source>
</reference>
<dbReference type="Proteomes" id="UP000193778">
    <property type="component" value="Unassembled WGS sequence"/>
</dbReference>
<sequence>MCNLHISWRLALVKKNVHIAHVPDLLDTLFAPFARLMVARGVLFPELVERLKAHYLAAAVEQSEGKVTDSRISVLTGLQRRDIARLKSEPRTPVRSNHLATLVARWRTDPAYLAQDIPKNGAEPSFEALARDIRRDVHPRTMLDTLLSAGTVETLDNDILRLSQTSYQPLAGSEDQLAYLTRNLGDHMSAATDNVMGKTPAHFERAVHYGGLTMDQLLELKEEHERAQMAVFETLADKAAAMKAGQKADAEYRFRAGAYFYRQRDKTE</sequence>
<dbReference type="AlphaFoldDB" id="A0A1X6ZLZ9"/>
<evidence type="ECO:0000313" key="2">
    <source>
        <dbReference type="Proteomes" id="UP000193778"/>
    </source>
</evidence>
<proteinExistence type="predicted"/>
<dbReference type="InterPro" id="IPR045445">
    <property type="entry name" value="DUF6502"/>
</dbReference>
<protein>
    <submittedName>
        <fullName evidence="1">Uncharacterized protein</fullName>
    </submittedName>
</protein>
<name>A0A1X6ZLZ9_9RHOB</name>
<gene>
    <name evidence="1" type="ORF">RUM8411_02706</name>
</gene>
<dbReference type="OrthoDB" id="6356376at2"/>